<sequence>MKISTTTRYLTVAIFSALTACQSDSDMLNENIPRLETPTAQFATIRIMKFNGRHVQTAFLDDQSRLLEAFDFGLSCGKLINHYEGDRKTWSMNYLHGDSDSPEHVSTRRVRYEYDQSGRLLAEHRTDKDWNYDDIQLIRYSYTPQGDTLKQKTHAKPDLRTRVDIDEWRVNARGLPTMNYRLWVDQHPRRHGPDTIILSRRRFSYLADGKLSMVCHDSAFNRSSYGVAGPDTVLYTYDQAGRLASKTYRYLTVLSDIDRPRTDRMQYHYERFDPDRHMPLAIPSTNWW</sequence>
<dbReference type="EMBL" id="WAEL01000004">
    <property type="protein sequence ID" value="NID10921.1"/>
    <property type="molecule type" value="Genomic_DNA"/>
</dbReference>
<name>A0ABX0QFH1_9BACT</name>
<protein>
    <recommendedName>
        <fullName evidence="3">DUF4595 domain-containing protein</fullName>
    </recommendedName>
</protein>
<comment type="caution">
    <text evidence="1">The sequence shown here is derived from an EMBL/GenBank/DDBJ whole genome shotgun (WGS) entry which is preliminary data.</text>
</comment>
<evidence type="ECO:0000313" key="1">
    <source>
        <dbReference type="EMBL" id="NID10921.1"/>
    </source>
</evidence>
<evidence type="ECO:0008006" key="3">
    <source>
        <dbReference type="Google" id="ProtNLM"/>
    </source>
</evidence>
<gene>
    <name evidence="1" type="ORF">F7231_12140</name>
</gene>
<organism evidence="1 2">
    <name type="scientific">Fibrivirga algicola</name>
    <dbReference type="NCBI Taxonomy" id="2950420"/>
    <lineage>
        <taxon>Bacteria</taxon>
        <taxon>Pseudomonadati</taxon>
        <taxon>Bacteroidota</taxon>
        <taxon>Cytophagia</taxon>
        <taxon>Cytophagales</taxon>
        <taxon>Spirosomataceae</taxon>
        <taxon>Fibrivirga</taxon>
    </lineage>
</organism>
<evidence type="ECO:0000313" key="2">
    <source>
        <dbReference type="Proteomes" id="UP000606008"/>
    </source>
</evidence>
<proteinExistence type="predicted"/>
<accession>A0ABX0QFH1</accession>
<dbReference type="Proteomes" id="UP000606008">
    <property type="component" value="Unassembled WGS sequence"/>
</dbReference>
<reference evidence="2" key="1">
    <citation type="submission" date="2019-09" db="EMBL/GenBank/DDBJ databases">
        <authorList>
            <person name="Jung D.-H."/>
        </authorList>
    </citation>
    <scope>NUCLEOTIDE SEQUENCE [LARGE SCALE GENOMIC DNA]</scope>
    <source>
        <strain evidence="2">JA-25</strain>
    </source>
</reference>
<reference evidence="2" key="2">
    <citation type="submission" date="2023-07" db="EMBL/GenBank/DDBJ databases">
        <authorList>
            <person name="Jung D.-H."/>
        </authorList>
    </citation>
    <scope>NUCLEOTIDE SEQUENCE [LARGE SCALE GENOMIC DNA]</scope>
    <source>
        <strain evidence="2">JA-25</strain>
    </source>
</reference>
<dbReference type="NCBIfam" id="TIGR01643">
    <property type="entry name" value="YD_repeat_2x"/>
    <property type="match status" value="1"/>
</dbReference>
<keyword evidence="2" id="KW-1185">Reference proteome</keyword>
<dbReference type="InterPro" id="IPR006530">
    <property type="entry name" value="YD"/>
</dbReference>
<dbReference type="Gene3D" id="2.180.10.10">
    <property type="entry name" value="RHS repeat-associated core"/>
    <property type="match status" value="1"/>
</dbReference>
<dbReference type="PROSITE" id="PS51257">
    <property type="entry name" value="PROKAR_LIPOPROTEIN"/>
    <property type="match status" value="1"/>
</dbReference>
<dbReference type="RefSeq" id="WP_374757376.1">
    <property type="nucleotide sequence ID" value="NZ_WAEL01000004.1"/>
</dbReference>